<evidence type="ECO:0000313" key="3">
    <source>
        <dbReference type="Proteomes" id="UP001597453"/>
    </source>
</evidence>
<keyword evidence="3" id="KW-1185">Reference proteome</keyword>
<name>A0ABW5RH60_9MICO</name>
<dbReference type="Gene3D" id="3.30.1310.10">
    <property type="entry name" value="Nucleoid-associated protein YbaB-like domain"/>
    <property type="match status" value="1"/>
</dbReference>
<proteinExistence type="predicted"/>
<dbReference type="InterPro" id="IPR004401">
    <property type="entry name" value="YbaB/EbfC"/>
</dbReference>
<organism evidence="2 3">
    <name type="scientific">Gulosibacter bifidus</name>
    <dbReference type="NCBI Taxonomy" id="272239"/>
    <lineage>
        <taxon>Bacteria</taxon>
        <taxon>Bacillati</taxon>
        <taxon>Actinomycetota</taxon>
        <taxon>Actinomycetes</taxon>
        <taxon>Micrococcales</taxon>
        <taxon>Microbacteriaceae</taxon>
        <taxon>Gulosibacter</taxon>
    </lineage>
</organism>
<accession>A0ABW5RH60</accession>
<gene>
    <name evidence="2" type="ORF">ACFSUQ_02785</name>
</gene>
<evidence type="ECO:0000313" key="2">
    <source>
        <dbReference type="EMBL" id="MFD2674227.1"/>
    </source>
</evidence>
<dbReference type="InterPro" id="IPR036894">
    <property type="entry name" value="YbaB-like_sf"/>
</dbReference>
<sequence length="147" mass="16718">MTSADNQLFNDPEAMRRRVAEQIEQAQQRAEKMTDFTDRLKALEAEATTPHDDVWVRVNSAGLLLDIAFSDRALEGTADQLSAMVKQVYQDAQRKVAQAAVEFAQQEMGDDIAGRMRGDYESRLGELDEDDDTDDYRDGLRGMQWNR</sequence>
<evidence type="ECO:0000256" key="1">
    <source>
        <dbReference type="SAM" id="MobiDB-lite"/>
    </source>
</evidence>
<dbReference type="Pfam" id="PF02575">
    <property type="entry name" value="YbaB_DNA_bd"/>
    <property type="match status" value="1"/>
</dbReference>
<dbReference type="Proteomes" id="UP001597453">
    <property type="component" value="Unassembled WGS sequence"/>
</dbReference>
<dbReference type="EMBL" id="JBHUNF010000001">
    <property type="protein sequence ID" value="MFD2674227.1"/>
    <property type="molecule type" value="Genomic_DNA"/>
</dbReference>
<comment type="caution">
    <text evidence="2">The sequence shown here is derived from an EMBL/GenBank/DDBJ whole genome shotgun (WGS) entry which is preliminary data.</text>
</comment>
<protein>
    <submittedName>
        <fullName evidence="2">YbaB/EbfC family nucleoid-associated protein</fullName>
    </submittedName>
</protein>
<feature type="region of interest" description="Disordered" evidence="1">
    <location>
        <begin position="123"/>
        <end position="147"/>
    </location>
</feature>
<dbReference type="SUPFAM" id="SSF82607">
    <property type="entry name" value="YbaB-like"/>
    <property type="match status" value="1"/>
</dbReference>
<dbReference type="RefSeq" id="WP_066057631.1">
    <property type="nucleotide sequence ID" value="NZ_JBHUNF010000001.1"/>
</dbReference>
<reference evidence="3" key="1">
    <citation type="journal article" date="2019" name="Int. J. Syst. Evol. Microbiol.">
        <title>The Global Catalogue of Microorganisms (GCM) 10K type strain sequencing project: providing services to taxonomists for standard genome sequencing and annotation.</title>
        <authorList>
            <consortium name="The Broad Institute Genomics Platform"/>
            <consortium name="The Broad Institute Genome Sequencing Center for Infectious Disease"/>
            <person name="Wu L."/>
            <person name="Ma J."/>
        </authorList>
    </citation>
    <scope>NUCLEOTIDE SEQUENCE [LARGE SCALE GENOMIC DNA]</scope>
    <source>
        <strain evidence="3">TISTR 1511</strain>
    </source>
</reference>